<feature type="region of interest" description="Disordered" evidence="1">
    <location>
        <begin position="600"/>
        <end position="621"/>
    </location>
</feature>
<organism evidence="2 3">
    <name type="scientific">Mycena alexandri</name>
    <dbReference type="NCBI Taxonomy" id="1745969"/>
    <lineage>
        <taxon>Eukaryota</taxon>
        <taxon>Fungi</taxon>
        <taxon>Dikarya</taxon>
        <taxon>Basidiomycota</taxon>
        <taxon>Agaricomycotina</taxon>
        <taxon>Agaricomycetes</taxon>
        <taxon>Agaricomycetidae</taxon>
        <taxon>Agaricales</taxon>
        <taxon>Marasmiineae</taxon>
        <taxon>Mycenaceae</taxon>
        <taxon>Mycena</taxon>
    </lineage>
</organism>
<evidence type="ECO:0000313" key="3">
    <source>
        <dbReference type="Proteomes" id="UP001218188"/>
    </source>
</evidence>
<feature type="compositionally biased region" description="Acidic residues" evidence="1">
    <location>
        <begin position="519"/>
        <end position="528"/>
    </location>
</feature>
<feature type="compositionally biased region" description="Basic and acidic residues" evidence="1">
    <location>
        <begin position="440"/>
        <end position="451"/>
    </location>
</feature>
<feature type="region of interest" description="Disordered" evidence="1">
    <location>
        <begin position="1"/>
        <end position="103"/>
    </location>
</feature>
<dbReference type="Proteomes" id="UP001218188">
    <property type="component" value="Unassembled WGS sequence"/>
</dbReference>
<feature type="compositionally biased region" description="Low complexity" evidence="1">
    <location>
        <begin position="545"/>
        <end position="560"/>
    </location>
</feature>
<reference evidence="2" key="1">
    <citation type="submission" date="2023-03" db="EMBL/GenBank/DDBJ databases">
        <title>Massive genome expansion in bonnet fungi (Mycena s.s.) driven by repeated elements and novel gene families across ecological guilds.</title>
        <authorList>
            <consortium name="Lawrence Berkeley National Laboratory"/>
            <person name="Harder C.B."/>
            <person name="Miyauchi S."/>
            <person name="Viragh M."/>
            <person name="Kuo A."/>
            <person name="Thoen E."/>
            <person name="Andreopoulos B."/>
            <person name="Lu D."/>
            <person name="Skrede I."/>
            <person name="Drula E."/>
            <person name="Henrissat B."/>
            <person name="Morin E."/>
            <person name="Kohler A."/>
            <person name="Barry K."/>
            <person name="LaButti K."/>
            <person name="Morin E."/>
            <person name="Salamov A."/>
            <person name="Lipzen A."/>
            <person name="Mereny Z."/>
            <person name="Hegedus B."/>
            <person name="Baldrian P."/>
            <person name="Stursova M."/>
            <person name="Weitz H."/>
            <person name="Taylor A."/>
            <person name="Grigoriev I.V."/>
            <person name="Nagy L.G."/>
            <person name="Martin F."/>
            <person name="Kauserud H."/>
        </authorList>
    </citation>
    <scope>NUCLEOTIDE SEQUENCE</scope>
    <source>
        <strain evidence="2">CBHHK200</strain>
    </source>
</reference>
<sequence>MDAGGEGGDVEMVLEQQQPVQAVESQSEPESDVDAGMYAPEDAFSEDDYGRMRRRSPLCIVSAPPASVPPPSLLMLAADPSGEAPQQQQQQHDGEQEQEQQGPRTDLVYEAPQVLSPYPQQQQQQGQQSDDLGPDPATRMNTAWGPWKIACRLRVWDVKNRYTGGLIRSLVAQEADDYFSARGLPHPDALLFMDEEYYDWELEESASEGDGSGEESLEGEGFELEPLPGGPVQQSFELTPNPNLAVDTLDADDGKHTTADGEEMDLGTGMGGVLSSFYVAPPSPTSPSTPLQHLQHPGFPPQMPLPLPPPPLASVRVPVLRHFFTDIAIAPAEGVARGRGTPVDPARKAAWGGGRAEEIDAVGVGRGTLERRQPHPRPRPHPMYLAMARSAEAGAYGHAGGGGGGADVGGGSVEGVADADLPPLPRMSEPGEPPMLPMRGLRDLVRSLRGDNEEDEGTAEERKERDRREMSEAFEPDEAVWQEFLKSVGVEGPPASASSSGAHSAGEAMDVDAQRDAMDADADDDVDDSSGGSGGTSGGVSLGLPPAHNSAAGSPSSSTGSVLGAGVGMGVEMGIGMFGMAMGAMGMGWFGGPASPPVAVPVGDGERERERESSLSFALGV</sequence>
<feature type="compositionally biased region" description="Basic and acidic residues" evidence="1">
    <location>
        <begin position="459"/>
        <end position="471"/>
    </location>
</feature>
<evidence type="ECO:0000256" key="1">
    <source>
        <dbReference type="SAM" id="MobiDB-lite"/>
    </source>
</evidence>
<gene>
    <name evidence="2" type="ORF">C8F04DRAFT_109909</name>
</gene>
<feature type="compositionally biased region" description="Acidic residues" evidence="1">
    <location>
        <begin position="203"/>
        <end position="223"/>
    </location>
</feature>
<evidence type="ECO:0000313" key="2">
    <source>
        <dbReference type="EMBL" id="KAJ7026376.1"/>
    </source>
</evidence>
<dbReference type="AlphaFoldDB" id="A0AAD6WWX0"/>
<proteinExistence type="predicted"/>
<name>A0AAD6WWX0_9AGAR</name>
<keyword evidence="3" id="KW-1185">Reference proteome</keyword>
<accession>A0AAD6WWX0</accession>
<comment type="caution">
    <text evidence="2">The sequence shown here is derived from an EMBL/GenBank/DDBJ whole genome shotgun (WGS) entry which is preliminary data.</text>
</comment>
<feature type="compositionally biased region" description="Basic and acidic residues" evidence="1">
    <location>
        <begin position="604"/>
        <end position="613"/>
    </location>
</feature>
<feature type="compositionally biased region" description="Gly residues" evidence="1">
    <location>
        <begin position="531"/>
        <end position="541"/>
    </location>
</feature>
<protein>
    <submittedName>
        <fullName evidence="2">Uncharacterized protein</fullName>
    </submittedName>
</protein>
<feature type="region of interest" description="Disordered" evidence="1">
    <location>
        <begin position="518"/>
        <end position="560"/>
    </location>
</feature>
<feature type="compositionally biased region" description="Gly residues" evidence="1">
    <location>
        <begin position="398"/>
        <end position="413"/>
    </location>
</feature>
<dbReference type="EMBL" id="JARJCM010000139">
    <property type="protein sequence ID" value="KAJ7026376.1"/>
    <property type="molecule type" value="Genomic_DNA"/>
</dbReference>
<feature type="region of interest" description="Disordered" evidence="1">
    <location>
        <begin position="203"/>
        <end position="238"/>
    </location>
</feature>
<feature type="region of interest" description="Disordered" evidence="1">
    <location>
        <begin position="117"/>
        <end position="141"/>
    </location>
</feature>
<feature type="compositionally biased region" description="Polar residues" evidence="1">
    <location>
        <begin position="15"/>
        <end position="26"/>
    </location>
</feature>
<feature type="region of interest" description="Disordered" evidence="1">
    <location>
        <begin position="398"/>
        <end position="479"/>
    </location>
</feature>